<dbReference type="AlphaFoldDB" id="A0A2I0LC79"/>
<feature type="coiled-coil region" evidence="1">
    <location>
        <begin position="210"/>
        <end position="237"/>
    </location>
</feature>
<reference evidence="2 3" key="1">
    <citation type="submission" date="2017-11" db="EMBL/GenBank/DDBJ databases">
        <title>De-novo sequencing of pomegranate (Punica granatum L.) genome.</title>
        <authorList>
            <person name="Akparov Z."/>
            <person name="Amiraslanov A."/>
            <person name="Hajiyeva S."/>
            <person name="Abbasov M."/>
            <person name="Kaur K."/>
            <person name="Hamwieh A."/>
            <person name="Solovyev V."/>
            <person name="Salamov A."/>
            <person name="Braich B."/>
            <person name="Kosarev P."/>
            <person name="Mahmoud A."/>
            <person name="Hajiyev E."/>
            <person name="Babayeva S."/>
            <person name="Izzatullayeva V."/>
            <person name="Mammadov A."/>
            <person name="Mammadov A."/>
            <person name="Sharifova S."/>
            <person name="Ojaghi J."/>
            <person name="Eynullazada K."/>
            <person name="Bayramov B."/>
            <person name="Abdulazimova A."/>
            <person name="Shahmuradov I."/>
        </authorList>
    </citation>
    <scope>NUCLEOTIDE SEQUENCE [LARGE SCALE GENOMIC DNA]</scope>
    <source>
        <strain evidence="3">cv. AG2017</strain>
        <tissue evidence="2">Leaf</tissue>
    </source>
</reference>
<keyword evidence="1" id="KW-0175">Coiled coil</keyword>
<protein>
    <submittedName>
        <fullName evidence="2">Uncharacterized protein</fullName>
    </submittedName>
</protein>
<name>A0A2I0LC79_PUNGR</name>
<evidence type="ECO:0000256" key="1">
    <source>
        <dbReference type="SAM" id="Coils"/>
    </source>
</evidence>
<organism evidence="2 3">
    <name type="scientific">Punica granatum</name>
    <name type="common">Pomegranate</name>
    <dbReference type="NCBI Taxonomy" id="22663"/>
    <lineage>
        <taxon>Eukaryota</taxon>
        <taxon>Viridiplantae</taxon>
        <taxon>Streptophyta</taxon>
        <taxon>Embryophyta</taxon>
        <taxon>Tracheophyta</taxon>
        <taxon>Spermatophyta</taxon>
        <taxon>Magnoliopsida</taxon>
        <taxon>eudicotyledons</taxon>
        <taxon>Gunneridae</taxon>
        <taxon>Pentapetalae</taxon>
        <taxon>rosids</taxon>
        <taxon>malvids</taxon>
        <taxon>Myrtales</taxon>
        <taxon>Lythraceae</taxon>
        <taxon>Punica</taxon>
    </lineage>
</organism>
<gene>
    <name evidence="2" type="ORF">CRG98_001343</name>
</gene>
<evidence type="ECO:0000313" key="2">
    <source>
        <dbReference type="EMBL" id="PKI78285.1"/>
    </source>
</evidence>
<keyword evidence="3" id="KW-1185">Reference proteome</keyword>
<dbReference type="EMBL" id="PGOL01000056">
    <property type="protein sequence ID" value="PKI78285.1"/>
    <property type="molecule type" value="Genomic_DNA"/>
</dbReference>
<accession>A0A2I0LC79</accession>
<proteinExistence type="predicted"/>
<dbReference type="Proteomes" id="UP000233551">
    <property type="component" value="Unassembled WGS sequence"/>
</dbReference>
<evidence type="ECO:0000313" key="3">
    <source>
        <dbReference type="Proteomes" id="UP000233551"/>
    </source>
</evidence>
<comment type="caution">
    <text evidence="2">The sequence shown here is derived from an EMBL/GenBank/DDBJ whole genome shotgun (WGS) entry which is preliminary data.</text>
</comment>
<sequence length="260" mass="29027">MWICHICGDIGIPQQRPSLLFLDNISALHLTTNPVFHAFAVGTYVGFRSKLGLWQLPLTGLRGTNEENELHEAQSTITEEDTWELLHLSEQAEAGSAWDELNRSVCTSLGHLTVTDFNAEEGSKENRTSPDKSSGYFFYLGKFPGVSSRDEDRKNDAGALEVAVEIEESKRPTEELVARVADIEDQVVKLDNFMNYVGNLESQSSVEGVILALKQNMKDMETEVKALEQKIKKLRTSLKYSDFVLTIKVLADACGIDLKK</sequence>